<dbReference type="EMBL" id="JAPWDQ010000014">
    <property type="protein sequence ID" value="KAJ5471841.1"/>
    <property type="molecule type" value="Genomic_DNA"/>
</dbReference>
<dbReference type="Proteomes" id="UP001148312">
    <property type="component" value="Unassembled WGS sequence"/>
</dbReference>
<dbReference type="GeneID" id="81628629"/>
<proteinExistence type="predicted"/>
<keyword evidence="2" id="KW-1185">Reference proteome</keyword>
<reference evidence="1" key="2">
    <citation type="journal article" date="2023" name="IMA Fungus">
        <title>Comparative genomic study of the Penicillium genus elucidates a diverse pangenome and 15 lateral gene transfer events.</title>
        <authorList>
            <person name="Petersen C."/>
            <person name="Sorensen T."/>
            <person name="Nielsen M.R."/>
            <person name="Sondergaard T.E."/>
            <person name="Sorensen J.L."/>
            <person name="Fitzpatrick D.A."/>
            <person name="Frisvad J.C."/>
            <person name="Nielsen K.L."/>
        </authorList>
    </citation>
    <scope>NUCLEOTIDE SEQUENCE</scope>
    <source>
        <strain evidence="1">IBT 30728</strain>
    </source>
</reference>
<protein>
    <submittedName>
        <fullName evidence="1">Uncharacterized protein</fullName>
    </submittedName>
</protein>
<organism evidence="1 2">
    <name type="scientific">Penicillium diatomitis</name>
    <dbReference type="NCBI Taxonomy" id="2819901"/>
    <lineage>
        <taxon>Eukaryota</taxon>
        <taxon>Fungi</taxon>
        <taxon>Dikarya</taxon>
        <taxon>Ascomycota</taxon>
        <taxon>Pezizomycotina</taxon>
        <taxon>Eurotiomycetes</taxon>
        <taxon>Eurotiomycetidae</taxon>
        <taxon>Eurotiales</taxon>
        <taxon>Aspergillaceae</taxon>
        <taxon>Penicillium</taxon>
    </lineage>
</organism>
<evidence type="ECO:0000313" key="2">
    <source>
        <dbReference type="Proteomes" id="UP001148312"/>
    </source>
</evidence>
<sequence length="85" mass="9268">MESDSPGYRGAGTNAYFHNTIEGPIEPTYGPSGYLSTEIIPATRETSVTYIASEYQEFPEVPAHLPLIGNPPASFQEIYDVDDAL</sequence>
<accession>A0A9W9WQI7</accession>
<evidence type="ECO:0000313" key="1">
    <source>
        <dbReference type="EMBL" id="KAJ5471841.1"/>
    </source>
</evidence>
<dbReference type="AlphaFoldDB" id="A0A9W9WQI7"/>
<reference evidence="1" key="1">
    <citation type="submission" date="2022-12" db="EMBL/GenBank/DDBJ databases">
        <authorList>
            <person name="Petersen C."/>
        </authorList>
    </citation>
    <scope>NUCLEOTIDE SEQUENCE</scope>
    <source>
        <strain evidence="1">IBT 30728</strain>
    </source>
</reference>
<name>A0A9W9WQI7_9EURO</name>
<gene>
    <name evidence="1" type="ORF">N7539_008784</name>
</gene>
<dbReference type="RefSeq" id="XP_056786387.1">
    <property type="nucleotide sequence ID" value="XM_056938379.1"/>
</dbReference>
<comment type="caution">
    <text evidence="1">The sequence shown here is derived from an EMBL/GenBank/DDBJ whole genome shotgun (WGS) entry which is preliminary data.</text>
</comment>